<reference evidence="2 3" key="1">
    <citation type="submission" date="2021-07" db="EMBL/GenBank/DDBJ databases">
        <title>Mesonia aestuariivivens sp. nov., isolated from a tidal flat.</title>
        <authorList>
            <person name="Kim Y.-O."/>
            <person name="Yoon J.-H."/>
        </authorList>
    </citation>
    <scope>NUCLEOTIDE SEQUENCE [LARGE SCALE GENOMIC DNA]</scope>
    <source>
        <strain evidence="2 3">JHPTF-M18</strain>
    </source>
</reference>
<protein>
    <submittedName>
        <fullName evidence="2">Nuclear transport factor 2 family protein</fullName>
    </submittedName>
</protein>
<dbReference type="RefSeq" id="WP_219041049.1">
    <property type="nucleotide sequence ID" value="NZ_JAHWDF010000017.1"/>
</dbReference>
<evidence type="ECO:0000313" key="3">
    <source>
        <dbReference type="Proteomes" id="UP000719267"/>
    </source>
</evidence>
<feature type="domain" description="SnoaL-like" evidence="1">
    <location>
        <begin position="10"/>
        <end position="112"/>
    </location>
</feature>
<accession>A0ABS6W4H4</accession>
<dbReference type="Pfam" id="PF12680">
    <property type="entry name" value="SnoaL_2"/>
    <property type="match status" value="1"/>
</dbReference>
<evidence type="ECO:0000259" key="1">
    <source>
        <dbReference type="Pfam" id="PF12680"/>
    </source>
</evidence>
<dbReference type="EMBL" id="JAHWDF010000017">
    <property type="protein sequence ID" value="MBW2962768.1"/>
    <property type="molecule type" value="Genomic_DNA"/>
</dbReference>
<evidence type="ECO:0000313" key="2">
    <source>
        <dbReference type="EMBL" id="MBW2962768.1"/>
    </source>
</evidence>
<comment type="caution">
    <text evidence="2">The sequence shown here is derived from an EMBL/GenBank/DDBJ whole genome shotgun (WGS) entry which is preliminary data.</text>
</comment>
<sequence length="136" mass="15849">MQLKEKQLVEDFYKSKFHKDTSIIEKYLDKDAVIYWNSSSGFFKLNYHDFAVMAEEMGKAFEGLSCEITHLLQEDNMVTVRFTYHVNTIEDPDEEGALAHFICIWEVKNNKLHEGHLISQPGDDSEENIASFLPKR</sequence>
<proteinExistence type="predicted"/>
<dbReference type="Proteomes" id="UP000719267">
    <property type="component" value="Unassembled WGS sequence"/>
</dbReference>
<dbReference type="InterPro" id="IPR037401">
    <property type="entry name" value="SnoaL-like"/>
</dbReference>
<gene>
    <name evidence="2" type="ORF">KW502_13305</name>
</gene>
<keyword evidence="3" id="KW-1185">Reference proteome</keyword>
<name>A0ABS6W4H4_9FLAO</name>
<organism evidence="2 3">
    <name type="scientific">Mesonia aestuariivivens</name>
    <dbReference type="NCBI Taxonomy" id="2796128"/>
    <lineage>
        <taxon>Bacteria</taxon>
        <taxon>Pseudomonadati</taxon>
        <taxon>Bacteroidota</taxon>
        <taxon>Flavobacteriia</taxon>
        <taxon>Flavobacteriales</taxon>
        <taxon>Flavobacteriaceae</taxon>
        <taxon>Mesonia</taxon>
    </lineage>
</organism>